<proteinExistence type="predicted"/>
<accession>A0A6A6E7T0</accession>
<keyword evidence="2" id="KW-1185">Reference proteome</keyword>
<protein>
    <submittedName>
        <fullName evidence="1">Uncharacterized protein</fullName>
    </submittedName>
</protein>
<name>A0A6A6E7T0_9PEZI</name>
<gene>
    <name evidence="1" type="ORF">K469DRAFT_109098</name>
</gene>
<dbReference type="AlphaFoldDB" id="A0A6A6E7T0"/>
<sequence>MTNRSQLTPVVPPRHILGQQGWMLSARSAQASQAEGKRAQVEDRPAAGCLHAQPGRKLQNILANVCRISAQGDAAGLLSAPTVSHTGRSKRRDAISTAHFTPSLSSHCVVTMRVLCLMLDVVQIEWAFLPLSRVVHSSKTPVQICYMPGRCIGFVIAASKLPSCKFGGRGDPLWPVLLPVAV</sequence>
<dbReference type="EMBL" id="ML994626">
    <property type="protein sequence ID" value="KAF2187864.1"/>
    <property type="molecule type" value="Genomic_DNA"/>
</dbReference>
<dbReference type="Proteomes" id="UP000800200">
    <property type="component" value="Unassembled WGS sequence"/>
</dbReference>
<evidence type="ECO:0000313" key="1">
    <source>
        <dbReference type="EMBL" id="KAF2187864.1"/>
    </source>
</evidence>
<evidence type="ECO:0000313" key="2">
    <source>
        <dbReference type="Proteomes" id="UP000800200"/>
    </source>
</evidence>
<reference evidence="1" key="1">
    <citation type="journal article" date="2020" name="Stud. Mycol.">
        <title>101 Dothideomycetes genomes: a test case for predicting lifestyles and emergence of pathogens.</title>
        <authorList>
            <person name="Haridas S."/>
            <person name="Albert R."/>
            <person name="Binder M."/>
            <person name="Bloem J."/>
            <person name="Labutti K."/>
            <person name="Salamov A."/>
            <person name="Andreopoulos B."/>
            <person name="Baker S."/>
            <person name="Barry K."/>
            <person name="Bills G."/>
            <person name="Bluhm B."/>
            <person name="Cannon C."/>
            <person name="Castanera R."/>
            <person name="Culley D."/>
            <person name="Daum C."/>
            <person name="Ezra D."/>
            <person name="Gonzalez J."/>
            <person name="Henrissat B."/>
            <person name="Kuo A."/>
            <person name="Liang C."/>
            <person name="Lipzen A."/>
            <person name="Lutzoni F."/>
            <person name="Magnuson J."/>
            <person name="Mondo S."/>
            <person name="Nolan M."/>
            <person name="Ohm R."/>
            <person name="Pangilinan J."/>
            <person name="Park H.-J."/>
            <person name="Ramirez L."/>
            <person name="Alfaro M."/>
            <person name="Sun H."/>
            <person name="Tritt A."/>
            <person name="Yoshinaga Y."/>
            <person name="Zwiers L.-H."/>
            <person name="Turgeon B."/>
            <person name="Goodwin S."/>
            <person name="Spatafora J."/>
            <person name="Crous P."/>
            <person name="Grigoriev I."/>
        </authorList>
    </citation>
    <scope>NUCLEOTIDE SEQUENCE</scope>
    <source>
        <strain evidence="1">CBS 207.26</strain>
    </source>
</reference>
<organism evidence="1 2">
    <name type="scientific">Zopfia rhizophila CBS 207.26</name>
    <dbReference type="NCBI Taxonomy" id="1314779"/>
    <lineage>
        <taxon>Eukaryota</taxon>
        <taxon>Fungi</taxon>
        <taxon>Dikarya</taxon>
        <taxon>Ascomycota</taxon>
        <taxon>Pezizomycotina</taxon>
        <taxon>Dothideomycetes</taxon>
        <taxon>Dothideomycetes incertae sedis</taxon>
        <taxon>Zopfiaceae</taxon>
        <taxon>Zopfia</taxon>
    </lineage>
</organism>